<dbReference type="AlphaFoldDB" id="A0AAJ5QVY5"/>
<dbReference type="CDD" id="cd03789">
    <property type="entry name" value="GT9_LPS_heptosyltransferase"/>
    <property type="match status" value="1"/>
</dbReference>
<keyword evidence="2" id="KW-0808">Transferase</keyword>
<proteinExistence type="predicted"/>
<dbReference type="InterPro" id="IPR002201">
    <property type="entry name" value="Glyco_trans_9"/>
</dbReference>
<dbReference type="InterPro" id="IPR051199">
    <property type="entry name" value="LPS_LOS_Heptosyltrfase"/>
</dbReference>
<dbReference type="Pfam" id="PF01075">
    <property type="entry name" value="Glyco_transf_9"/>
    <property type="match status" value="1"/>
</dbReference>
<accession>A0AAJ5QVY5</accession>
<dbReference type="Proteomes" id="UP001210130">
    <property type="component" value="Chromosome"/>
</dbReference>
<name>A0AAJ5QVY5_9ENTR</name>
<protein>
    <submittedName>
        <fullName evidence="3">Glycosyltransferase family 9 protein</fullName>
    </submittedName>
</protein>
<dbReference type="RefSeq" id="WP_131049322.1">
    <property type="nucleotide sequence ID" value="NZ_CP112887.1"/>
</dbReference>
<dbReference type="Gene3D" id="3.40.50.2000">
    <property type="entry name" value="Glycogen Phosphorylase B"/>
    <property type="match status" value="2"/>
</dbReference>
<organism evidence="3 4">
    <name type="scientific">Klebsiella electrica</name>
    <dbReference type="NCBI Taxonomy" id="1259973"/>
    <lineage>
        <taxon>Bacteria</taxon>
        <taxon>Pseudomonadati</taxon>
        <taxon>Pseudomonadota</taxon>
        <taxon>Gammaproteobacteria</taxon>
        <taxon>Enterobacterales</taxon>
        <taxon>Enterobacteriaceae</taxon>
        <taxon>Klebsiella/Raoultella group</taxon>
        <taxon>Klebsiella</taxon>
    </lineage>
</organism>
<dbReference type="GO" id="GO:0008713">
    <property type="term" value="F:ADP-heptose-lipopolysaccharide heptosyltransferase activity"/>
    <property type="evidence" value="ECO:0007669"/>
    <property type="project" value="TreeGrafter"/>
</dbReference>
<dbReference type="SUPFAM" id="SSF53756">
    <property type="entry name" value="UDP-Glycosyltransferase/glycogen phosphorylase"/>
    <property type="match status" value="1"/>
</dbReference>
<dbReference type="EMBL" id="CP112887">
    <property type="protein sequence ID" value="WBW61485.1"/>
    <property type="molecule type" value="Genomic_DNA"/>
</dbReference>
<evidence type="ECO:0000256" key="2">
    <source>
        <dbReference type="ARBA" id="ARBA00022679"/>
    </source>
</evidence>
<evidence type="ECO:0000313" key="4">
    <source>
        <dbReference type="Proteomes" id="UP001210130"/>
    </source>
</evidence>
<keyword evidence="4" id="KW-1185">Reference proteome</keyword>
<evidence type="ECO:0000256" key="1">
    <source>
        <dbReference type="ARBA" id="ARBA00022676"/>
    </source>
</evidence>
<evidence type="ECO:0000313" key="3">
    <source>
        <dbReference type="EMBL" id="WBW61485.1"/>
    </source>
</evidence>
<keyword evidence="1" id="KW-0328">Glycosyltransferase</keyword>
<reference evidence="3 4" key="1">
    <citation type="journal article" date="2023" name="Microbiol. Resour. Announc.">
        <title>Complete Genome Sequence of the First Colistin-Resistant Raoultella electrica Strain.</title>
        <authorList>
            <person name="Aldeia C."/>
            <person name="Campos-Madueno E.I."/>
            <person name="Sendi P."/>
            <person name="Endimiani A."/>
        </authorList>
    </citation>
    <scope>NUCLEOTIDE SEQUENCE [LARGE SCALE GENOMIC DNA]</scope>
    <source>
        <strain evidence="3 4">S2-IND-01-C</strain>
    </source>
</reference>
<gene>
    <name evidence="3" type="ORF">OR613_00520</name>
</gene>
<dbReference type="GO" id="GO:0009244">
    <property type="term" value="P:lipopolysaccharide core region biosynthetic process"/>
    <property type="evidence" value="ECO:0007669"/>
    <property type="project" value="TreeGrafter"/>
</dbReference>
<dbReference type="GO" id="GO:0005829">
    <property type="term" value="C:cytosol"/>
    <property type="evidence" value="ECO:0007669"/>
    <property type="project" value="TreeGrafter"/>
</dbReference>
<dbReference type="PANTHER" id="PTHR30160">
    <property type="entry name" value="TETRAACYLDISACCHARIDE 4'-KINASE-RELATED"/>
    <property type="match status" value="1"/>
</dbReference>
<sequence>MSKIAKQVAAGVFLTILKATGYSVKKIARFSAQERLNTIAVFSTTALGDFLLNTPAIGAIKARWPDAKLLLVINQRNKDLATGSPLFDEILYWNGKVNGMLPLAKTLRRHGVDATFILHSHTPYDIIAASLARSRYILKDVYYNDYQGRADFLLAPYLSAFYDNRQNGNIHLIHQKTQLLNAVGIDTPSEEMFIPAPFTPEHHDIPVIGIHAGASTPERCWPEENFSRLIEQLISNHDTIQIELIGAAGEKALNQRIIEGMSVASDRVKNVAGTTNLIQLAAKVAGFKALVVGDTGPLHIAIAVKTPSVGLYGSQSAIDGAAPIQDQAIHQFIRSPEDQSGIKGVSIAEVYAATVGALRSPSAKAP</sequence>